<organism evidence="2 3">
    <name type="scientific">Candidatus Colwellbacteria bacterium RIFCSPHIGHO2_02_FULL_43_15</name>
    <dbReference type="NCBI Taxonomy" id="1797686"/>
    <lineage>
        <taxon>Bacteria</taxon>
        <taxon>Candidatus Colwelliibacteriota</taxon>
    </lineage>
</organism>
<reference evidence="2 3" key="1">
    <citation type="journal article" date="2016" name="Nat. Commun.">
        <title>Thousands of microbial genomes shed light on interconnected biogeochemical processes in an aquifer system.</title>
        <authorList>
            <person name="Anantharaman K."/>
            <person name="Brown C.T."/>
            <person name="Hug L.A."/>
            <person name="Sharon I."/>
            <person name="Castelle C.J."/>
            <person name="Probst A.J."/>
            <person name="Thomas B.C."/>
            <person name="Singh A."/>
            <person name="Wilkins M.J."/>
            <person name="Karaoz U."/>
            <person name="Brodie E.L."/>
            <person name="Williams K.H."/>
            <person name="Hubbard S.S."/>
            <person name="Banfield J.F."/>
        </authorList>
    </citation>
    <scope>NUCLEOTIDE SEQUENCE [LARGE SCALE GENOMIC DNA]</scope>
</reference>
<feature type="transmembrane region" description="Helical" evidence="1">
    <location>
        <begin position="33"/>
        <end position="52"/>
    </location>
</feature>
<keyword evidence="1" id="KW-1133">Transmembrane helix</keyword>
<dbReference type="Proteomes" id="UP000178651">
    <property type="component" value="Unassembled WGS sequence"/>
</dbReference>
<keyword evidence="1" id="KW-0812">Transmembrane</keyword>
<evidence type="ECO:0008006" key="4">
    <source>
        <dbReference type="Google" id="ProtNLM"/>
    </source>
</evidence>
<accession>A0A1G1YY33</accession>
<dbReference type="AlphaFoldDB" id="A0A1G1YY33"/>
<dbReference type="InterPro" id="IPR014509">
    <property type="entry name" value="YjdF-like"/>
</dbReference>
<evidence type="ECO:0000313" key="3">
    <source>
        <dbReference type="Proteomes" id="UP000178651"/>
    </source>
</evidence>
<evidence type="ECO:0000256" key="1">
    <source>
        <dbReference type="SAM" id="Phobius"/>
    </source>
</evidence>
<gene>
    <name evidence="2" type="ORF">A3D47_00950</name>
</gene>
<dbReference type="EMBL" id="MHIU01000040">
    <property type="protein sequence ID" value="OGY57268.1"/>
    <property type="molecule type" value="Genomic_DNA"/>
</dbReference>
<sequence length="138" mass="15724">MEKKVILLGALLLTAHGLAVINTWYWLYPSIDIPMHLLGGAFVATFFLWLTEKYPGQWQVSRNFFVRATIFLSFTALVGVLWEFSEFIYSFFASYRAWHIAGGDVTDTVTDLLNDLLGGLAVVVVDCLRYNKLNRSHE</sequence>
<name>A0A1G1YY33_9BACT</name>
<dbReference type="Pfam" id="PF09997">
    <property type="entry name" value="DUF2238"/>
    <property type="match status" value="1"/>
</dbReference>
<keyword evidence="1" id="KW-0472">Membrane</keyword>
<feature type="transmembrane region" description="Helical" evidence="1">
    <location>
        <begin position="64"/>
        <end position="82"/>
    </location>
</feature>
<proteinExistence type="predicted"/>
<comment type="caution">
    <text evidence="2">The sequence shown here is derived from an EMBL/GenBank/DDBJ whole genome shotgun (WGS) entry which is preliminary data.</text>
</comment>
<evidence type="ECO:0000313" key="2">
    <source>
        <dbReference type="EMBL" id="OGY57268.1"/>
    </source>
</evidence>
<protein>
    <recommendedName>
        <fullName evidence="4">VanZ-like domain-containing protein</fullName>
    </recommendedName>
</protein>